<dbReference type="Gene3D" id="3.90.190.10">
    <property type="entry name" value="Protein tyrosine phosphatase superfamily"/>
    <property type="match status" value="1"/>
</dbReference>
<dbReference type="PANTHER" id="PTHR12305:SF81">
    <property type="entry name" value="PHOSPHATIDYLINOSITOL 3,4,5-TRISPHOSPHATE 3-PHOSPHATASE AND DUAL-SPECIFICITY PROTEIN PHOSPHATASE PTEN"/>
    <property type="match status" value="1"/>
</dbReference>
<dbReference type="SUPFAM" id="SSF52799">
    <property type="entry name" value="(Phosphotyrosine protein) phosphatases II"/>
    <property type="match status" value="1"/>
</dbReference>
<dbReference type="PROSITE" id="PS51181">
    <property type="entry name" value="PPASE_TENSIN"/>
    <property type="match status" value="1"/>
</dbReference>
<dbReference type="PROSITE" id="PS50056">
    <property type="entry name" value="TYR_PHOSPHATASE_2"/>
    <property type="match status" value="1"/>
</dbReference>
<comment type="caution">
    <text evidence="6">The sequence shown here is derived from an EMBL/GenBank/DDBJ whole genome shotgun (WGS) entry which is preliminary data.</text>
</comment>
<evidence type="ECO:0000259" key="4">
    <source>
        <dbReference type="PROSITE" id="PS50056"/>
    </source>
</evidence>
<proteinExistence type="predicted"/>
<dbReference type="PANTHER" id="PTHR12305">
    <property type="entry name" value="PHOSPHATASE WITH HOMOLOGY TO TENSIN"/>
    <property type="match status" value="1"/>
</dbReference>
<dbReference type="EMBL" id="JASNQZ010000004">
    <property type="protein sequence ID" value="KAL0958376.1"/>
    <property type="molecule type" value="Genomic_DNA"/>
</dbReference>
<dbReference type="InterPro" id="IPR029023">
    <property type="entry name" value="Tensin_phosphatase"/>
</dbReference>
<protein>
    <recommendedName>
        <fullName evidence="1">phosphatidylinositol-3,4,5-trisphosphate 3-phosphatase</fullName>
        <ecNumber evidence="1">3.1.3.67</ecNumber>
    </recommendedName>
</protein>
<dbReference type="PROSITE" id="PS00383">
    <property type="entry name" value="TYR_PHOSPHATASE_1"/>
    <property type="match status" value="1"/>
</dbReference>
<feature type="domain" description="Tyrosine specific protein phosphatases" evidence="4">
    <location>
        <begin position="102"/>
        <end position="144"/>
    </location>
</feature>
<keyword evidence="2" id="KW-0378">Hydrolase</keyword>
<dbReference type="InterPro" id="IPR016130">
    <property type="entry name" value="Tyr_Pase_AS"/>
</dbReference>
<dbReference type="Proteomes" id="UP001556367">
    <property type="component" value="Unassembled WGS sequence"/>
</dbReference>
<gene>
    <name evidence="6" type="ORF">HGRIS_000518</name>
</gene>
<evidence type="ECO:0000313" key="6">
    <source>
        <dbReference type="EMBL" id="KAL0958376.1"/>
    </source>
</evidence>
<feature type="domain" description="Phosphatase tensin-type" evidence="5">
    <location>
        <begin position="16"/>
        <end position="268"/>
    </location>
</feature>
<evidence type="ECO:0000313" key="7">
    <source>
        <dbReference type="Proteomes" id="UP001556367"/>
    </source>
</evidence>
<dbReference type="InterPro" id="IPR051281">
    <property type="entry name" value="Dual-spec_lipid-protein_phosph"/>
</dbReference>
<accession>A0ABR3JTA4</accession>
<evidence type="ECO:0000256" key="2">
    <source>
        <dbReference type="ARBA" id="ARBA00022801"/>
    </source>
</evidence>
<feature type="region of interest" description="Disordered" evidence="3">
    <location>
        <begin position="184"/>
        <end position="221"/>
    </location>
</feature>
<reference evidence="7" key="1">
    <citation type="submission" date="2024-06" db="EMBL/GenBank/DDBJ databases">
        <title>Multi-omics analyses provide insights into the biosynthesis of the anticancer antibiotic pleurotin in Hohenbuehelia grisea.</title>
        <authorList>
            <person name="Weaver J.A."/>
            <person name="Alberti F."/>
        </authorList>
    </citation>
    <scope>NUCLEOTIDE SEQUENCE [LARGE SCALE GENOMIC DNA]</scope>
    <source>
        <strain evidence="7">T-177</strain>
    </source>
</reference>
<name>A0ABR3JTA4_9AGAR</name>
<organism evidence="6 7">
    <name type="scientific">Hohenbuehelia grisea</name>
    <dbReference type="NCBI Taxonomy" id="104357"/>
    <lineage>
        <taxon>Eukaryota</taxon>
        <taxon>Fungi</taxon>
        <taxon>Dikarya</taxon>
        <taxon>Basidiomycota</taxon>
        <taxon>Agaricomycotina</taxon>
        <taxon>Agaricomycetes</taxon>
        <taxon>Agaricomycetidae</taxon>
        <taxon>Agaricales</taxon>
        <taxon>Pleurotineae</taxon>
        <taxon>Pleurotaceae</taxon>
        <taxon>Hohenbuehelia</taxon>
    </lineage>
</organism>
<dbReference type="EC" id="3.1.3.67" evidence="1"/>
<evidence type="ECO:0000256" key="3">
    <source>
        <dbReference type="SAM" id="MobiDB-lite"/>
    </source>
</evidence>
<dbReference type="InterPro" id="IPR000387">
    <property type="entry name" value="Tyr_Pase_dom"/>
</dbReference>
<evidence type="ECO:0000256" key="1">
    <source>
        <dbReference type="ARBA" id="ARBA00013015"/>
    </source>
</evidence>
<sequence length="618" mass="68903">MTDYIRRLVSGNKARFKDGDLNLELDLVYVTDQIVIMGYPAAGVEGLYRNRREDAVKFLNHRHGKNYWVFNFCPIKENSYPSTVFDGRVSRYPFPDHHAPPLAIMPLIAREMNLWLSSSPNRVAVLHCKAGKGRSGTMACTYLLTLQDDPSPPQLERSYAAKEWAKIRADDLMAVIPADEAEAALQADPSATDEVKIQRTDTPASMTSAEHEAAPPKVSKDSLSNILDLHTSRRMKTPSSPDKQVKQGVSIPSQRRWLYYWSLILAHEAPSHLWPSTTPRPPSPKVRLTEIKVRLRESSSLKMNLVRAANKVMDYTSSSKAPKNGKGTGSRGGQIWVSLARYDDEFVEFLEKWELHTRDAESGRMGHRKKGAEHMGTEAVSEMFADGKWDSGKMVRSFARMGAAGDTSVQEGTDKITTHTLRPLSDVNWTSIRNDLQVPDAEKVELESANIPASENNSMYDVTQSLKSEKGIVVDATREVRFKLYMGKVNQFVDHFYHIIRADYQQVFMGWFWFVPTFHMPPPPDGSVSPSSEPVKLTLTRKEIDFPLGIGSMLVDVEIPLEWIPSTEAVAEQVPPRQTSAEALVEGDKEPSGFSAAVQGVAGGELGEALKANQASED</sequence>
<keyword evidence="7" id="KW-1185">Reference proteome</keyword>
<feature type="compositionally biased region" description="Basic and acidic residues" evidence="3">
    <location>
        <begin position="209"/>
        <end position="220"/>
    </location>
</feature>
<dbReference type="Pfam" id="PF22784">
    <property type="entry name" value="PTP-SAK"/>
    <property type="match status" value="1"/>
</dbReference>
<dbReference type="InterPro" id="IPR057023">
    <property type="entry name" value="PTP-SAK"/>
</dbReference>
<evidence type="ECO:0000259" key="5">
    <source>
        <dbReference type="PROSITE" id="PS51181"/>
    </source>
</evidence>
<dbReference type="InterPro" id="IPR029021">
    <property type="entry name" value="Prot-tyrosine_phosphatase-like"/>
</dbReference>